<dbReference type="NCBIfam" id="TIGR01084">
    <property type="entry name" value="mutY"/>
    <property type="match status" value="1"/>
</dbReference>
<keyword evidence="6" id="KW-0004">4Fe-4S</keyword>
<dbReference type="InterPro" id="IPR003265">
    <property type="entry name" value="HhH-GPD_domain"/>
</dbReference>
<comment type="function">
    <text evidence="2">Adenine glycosylase active on G-A mispairs. MutY also corrects error-prone DNA synthesis past GO lesions which are due to the oxidatively damaged form of guanine: 7,8-dihydro-8-oxoguanine (8-oxo-dGTP).</text>
</comment>
<name>A0ABP9MXV6_9GAMM</name>
<evidence type="ECO:0000313" key="16">
    <source>
        <dbReference type="EMBL" id="GAA5103757.1"/>
    </source>
</evidence>
<sequence length="352" mass="40158">MCTFSDHILAWYDNYGRKTLPWQLEKTPYHVWLSEVMLQQTQVVTVIPYFTRFIERFPTIVDLAKASIDDVLHLWTGLGYYARARNLHKTAQTVADKFAGVFPTQFDDVLSLPGIGRSTAGAILSLSQQQHYTILDGNVKRVLTRYFAVEGWPGNKTVENRLWQLAEQVTPEQNVDKFNQAMMDIGAMICTRSKPKCTLCPLHQECIAYKTDSWQAYPTKKPKKTIPTKTAYFLVLAQEQSIWLEKRPPAGIWGGLYCFPQFSSYDEITPWLAKHHITTSSLTQLIAFKHTFSHFHLDMVPIYTLVTKNKNGLDESNGCWYDLINSPQIGLATPVNNLLKQLSSQTQSSLLS</sequence>
<evidence type="ECO:0000256" key="4">
    <source>
        <dbReference type="ARBA" id="ARBA00012045"/>
    </source>
</evidence>
<evidence type="ECO:0000256" key="11">
    <source>
        <dbReference type="ARBA" id="ARBA00023014"/>
    </source>
</evidence>
<reference evidence="17" key="1">
    <citation type="journal article" date="2019" name="Int. J. Syst. Evol. Microbiol.">
        <title>The Global Catalogue of Microorganisms (GCM) 10K type strain sequencing project: providing services to taxonomists for standard genome sequencing and annotation.</title>
        <authorList>
            <consortium name="The Broad Institute Genomics Platform"/>
            <consortium name="The Broad Institute Genome Sequencing Center for Infectious Disease"/>
            <person name="Wu L."/>
            <person name="Ma J."/>
        </authorList>
    </citation>
    <scope>NUCLEOTIDE SEQUENCE [LARGE SCALE GENOMIC DNA]</scope>
    <source>
        <strain evidence="17">JCM 18050</strain>
    </source>
</reference>
<keyword evidence="13 14" id="KW-0326">Glycosidase</keyword>
<comment type="cofactor">
    <cofactor evidence="14">
        <name>[4Fe-4S] cluster</name>
        <dbReference type="ChEBI" id="CHEBI:49883"/>
    </cofactor>
    <text evidence="14">Binds 1 [4Fe-4S] cluster.</text>
</comment>
<comment type="caution">
    <text evidence="16">The sequence shown here is derived from an EMBL/GenBank/DDBJ whole genome shotgun (WGS) entry which is preliminary data.</text>
</comment>
<keyword evidence="12" id="KW-0234">DNA repair</keyword>
<keyword evidence="17" id="KW-1185">Reference proteome</keyword>
<dbReference type="InterPro" id="IPR003651">
    <property type="entry name" value="Endonuclease3_FeS-loop_motif"/>
</dbReference>
<keyword evidence="11" id="KW-0411">Iron-sulfur</keyword>
<evidence type="ECO:0000256" key="3">
    <source>
        <dbReference type="ARBA" id="ARBA00008343"/>
    </source>
</evidence>
<dbReference type="EC" id="3.2.2.31" evidence="4 14"/>
<dbReference type="SUPFAM" id="SSF48150">
    <property type="entry name" value="DNA-glycosylase"/>
    <property type="match status" value="1"/>
</dbReference>
<evidence type="ECO:0000256" key="13">
    <source>
        <dbReference type="ARBA" id="ARBA00023295"/>
    </source>
</evidence>
<dbReference type="InterPro" id="IPR004035">
    <property type="entry name" value="Endouclease-III_FeS-bd_BS"/>
</dbReference>
<evidence type="ECO:0000256" key="14">
    <source>
        <dbReference type="RuleBase" id="RU365096"/>
    </source>
</evidence>
<comment type="catalytic activity">
    <reaction evidence="1 14">
        <text>Hydrolyzes free adenine bases from 7,8-dihydro-8-oxoguanine:adenine mismatched double-stranded DNA, leaving an apurinic site.</text>
        <dbReference type="EC" id="3.2.2.31"/>
    </reaction>
</comment>
<evidence type="ECO:0000256" key="2">
    <source>
        <dbReference type="ARBA" id="ARBA00002933"/>
    </source>
</evidence>
<evidence type="ECO:0000256" key="7">
    <source>
        <dbReference type="ARBA" id="ARBA00022723"/>
    </source>
</evidence>
<dbReference type="PANTHER" id="PTHR42944:SF1">
    <property type="entry name" value="ADENINE DNA GLYCOSYLASE"/>
    <property type="match status" value="1"/>
</dbReference>
<dbReference type="InterPro" id="IPR011257">
    <property type="entry name" value="DNA_glycosylase"/>
</dbReference>
<dbReference type="PANTHER" id="PTHR42944">
    <property type="entry name" value="ADENINE DNA GLYCOSYLASE"/>
    <property type="match status" value="1"/>
</dbReference>
<proteinExistence type="inferred from homology"/>
<dbReference type="InterPro" id="IPR015797">
    <property type="entry name" value="NUDIX_hydrolase-like_dom_sf"/>
</dbReference>
<evidence type="ECO:0000256" key="12">
    <source>
        <dbReference type="ARBA" id="ARBA00023204"/>
    </source>
</evidence>
<evidence type="ECO:0000256" key="8">
    <source>
        <dbReference type="ARBA" id="ARBA00022763"/>
    </source>
</evidence>
<dbReference type="Pfam" id="PF14815">
    <property type="entry name" value="NUDIX_4"/>
    <property type="match status" value="1"/>
</dbReference>
<dbReference type="NCBIfam" id="NF008132">
    <property type="entry name" value="PRK10880.1"/>
    <property type="match status" value="1"/>
</dbReference>
<dbReference type="InterPro" id="IPR029119">
    <property type="entry name" value="MutY_C"/>
</dbReference>
<dbReference type="SMART" id="SM00525">
    <property type="entry name" value="FES"/>
    <property type="match status" value="1"/>
</dbReference>
<evidence type="ECO:0000256" key="1">
    <source>
        <dbReference type="ARBA" id="ARBA00000843"/>
    </source>
</evidence>
<dbReference type="Gene3D" id="3.90.79.10">
    <property type="entry name" value="Nucleoside Triphosphate Pyrophosphohydrolase"/>
    <property type="match status" value="1"/>
</dbReference>
<dbReference type="Gene3D" id="1.10.340.30">
    <property type="entry name" value="Hypothetical protein, domain 2"/>
    <property type="match status" value="1"/>
</dbReference>
<protein>
    <recommendedName>
        <fullName evidence="5 14">Adenine DNA glycosylase</fullName>
        <ecNumber evidence="4 14">3.2.2.31</ecNumber>
    </recommendedName>
</protein>
<keyword evidence="8 14" id="KW-0227">DNA damage</keyword>
<evidence type="ECO:0000256" key="9">
    <source>
        <dbReference type="ARBA" id="ARBA00022801"/>
    </source>
</evidence>
<evidence type="ECO:0000313" key="17">
    <source>
        <dbReference type="Proteomes" id="UP001500171"/>
    </source>
</evidence>
<dbReference type="Proteomes" id="UP001500171">
    <property type="component" value="Unassembled WGS sequence"/>
</dbReference>
<dbReference type="Pfam" id="PF00730">
    <property type="entry name" value="HhH-GPD"/>
    <property type="match status" value="1"/>
</dbReference>
<evidence type="ECO:0000256" key="10">
    <source>
        <dbReference type="ARBA" id="ARBA00023004"/>
    </source>
</evidence>
<dbReference type="CDD" id="cd00056">
    <property type="entry name" value="ENDO3c"/>
    <property type="match status" value="1"/>
</dbReference>
<dbReference type="CDD" id="cd03431">
    <property type="entry name" value="NUDIX_DNA_Glycosylase_C-MutY"/>
    <property type="match status" value="1"/>
</dbReference>
<dbReference type="SUPFAM" id="SSF55811">
    <property type="entry name" value="Nudix"/>
    <property type="match status" value="1"/>
</dbReference>
<keyword evidence="7" id="KW-0479">Metal-binding</keyword>
<gene>
    <name evidence="16" type="primary">mutY</name>
    <name evidence="16" type="ORF">GCM10023211_00480</name>
</gene>
<accession>A0ABP9MXV6</accession>
<dbReference type="InterPro" id="IPR023170">
    <property type="entry name" value="HhH_base_excis_C"/>
</dbReference>
<dbReference type="InterPro" id="IPR044298">
    <property type="entry name" value="MIG/MutY"/>
</dbReference>
<dbReference type="PROSITE" id="PS00764">
    <property type="entry name" value="ENDONUCLEASE_III_1"/>
    <property type="match status" value="1"/>
</dbReference>
<dbReference type="InterPro" id="IPR005760">
    <property type="entry name" value="A/G_AdeGlyc_MutY"/>
</dbReference>
<keyword evidence="9" id="KW-0378">Hydrolase</keyword>
<evidence type="ECO:0000256" key="5">
    <source>
        <dbReference type="ARBA" id="ARBA00022023"/>
    </source>
</evidence>
<feature type="domain" description="HhH-GPD" evidence="15">
    <location>
        <begin position="37"/>
        <end position="188"/>
    </location>
</feature>
<dbReference type="InterPro" id="IPR000445">
    <property type="entry name" value="HhH_motif"/>
</dbReference>
<comment type="similarity">
    <text evidence="3 14">Belongs to the Nth/MutY family.</text>
</comment>
<dbReference type="EMBL" id="BAABHY010000001">
    <property type="protein sequence ID" value="GAA5103757.1"/>
    <property type="molecule type" value="Genomic_DNA"/>
</dbReference>
<organism evidence="16 17">
    <name type="scientific">Orbus sasakiae</name>
    <dbReference type="NCBI Taxonomy" id="1078475"/>
    <lineage>
        <taxon>Bacteria</taxon>
        <taxon>Pseudomonadati</taxon>
        <taxon>Pseudomonadota</taxon>
        <taxon>Gammaproteobacteria</taxon>
        <taxon>Orbales</taxon>
        <taxon>Orbaceae</taxon>
        <taxon>Orbus</taxon>
    </lineage>
</organism>
<dbReference type="Pfam" id="PF00633">
    <property type="entry name" value="HHH"/>
    <property type="match status" value="1"/>
</dbReference>
<evidence type="ECO:0000259" key="15">
    <source>
        <dbReference type="SMART" id="SM00478"/>
    </source>
</evidence>
<dbReference type="RefSeq" id="WP_345487506.1">
    <property type="nucleotide sequence ID" value="NZ_BAABHY010000001.1"/>
</dbReference>
<dbReference type="SMART" id="SM00478">
    <property type="entry name" value="ENDO3c"/>
    <property type="match status" value="1"/>
</dbReference>
<keyword evidence="10 14" id="KW-0408">Iron</keyword>
<dbReference type="Gene3D" id="1.10.1670.10">
    <property type="entry name" value="Helix-hairpin-Helix base-excision DNA repair enzymes (C-terminal)"/>
    <property type="match status" value="1"/>
</dbReference>
<evidence type="ECO:0000256" key="6">
    <source>
        <dbReference type="ARBA" id="ARBA00022485"/>
    </source>
</evidence>